<organism evidence="1">
    <name type="scientific">viral metagenome</name>
    <dbReference type="NCBI Taxonomy" id="1070528"/>
    <lineage>
        <taxon>unclassified sequences</taxon>
        <taxon>metagenomes</taxon>
        <taxon>organismal metagenomes</taxon>
    </lineage>
</organism>
<proteinExistence type="predicted"/>
<name>A0A6C0IGK8_9ZZZZ</name>
<dbReference type="AlphaFoldDB" id="A0A6C0IGK8"/>
<protein>
    <submittedName>
        <fullName evidence="1">Uncharacterized protein</fullName>
    </submittedName>
</protein>
<accession>A0A6C0IGK8</accession>
<sequence>MPKYTEEYIKSVYNIFQMVNKIPQTESKKTKYIALLIFKYIFNIAKNENIDLKTIEEPEYINLVPFFEYVTENNIDFFDFKNINESDIDVSKPEDVERFILSHIYYITQK</sequence>
<evidence type="ECO:0000313" key="1">
    <source>
        <dbReference type="EMBL" id="QHT92082.1"/>
    </source>
</evidence>
<reference evidence="1" key="1">
    <citation type="journal article" date="2020" name="Nature">
        <title>Giant virus diversity and host interactions through global metagenomics.</title>
        <authorList>
            <person name="Schulz F."/>
            <person name="Roux S."/>
            <person name="Paez-Espino D."/>
            <person name="Jungbluth S."/>
            <person name="Walsh D.A."/>
            <person name="Denef V.J."/>
            <person name="McMahon K.D."/>
            <person name="Konstantinidis K.T."/>
            <person name="Eloe-Fadrosh E.A."/>
            <person name="Kyrpides N.C."/>
            <person name="Woyke T."/>
        </authorList>
    </citation>
    <scope>NUCLEOTIDE SEQUENCE</scope>
    <source>
        <strain evidence="1">GVMAG-M-3300023184-86</strain>
    </source>
</reference>
<dbReference type="EMBL" id="MN740176">
    <property type="protein sequence ID" value="QHT92082.1"/>
    <property type="molecule type" value="Genomic_DNA"/>
</dbReference>